<gene>
    <name evidence="1" type="ORF">OSB04_006142</name>
</gene>
<dbReference type="InterPro" id="IPR006912">
    <property type="entry name" value="Harbinger_derived_prot"/>
</dbReference>
<dbReference type="PANTHER" id="PTHR47150">
    <property type="entry name" value="OS12G0169200 PROTEIN"/>
    <property type="match status" value="1"/>
</dbReference>
<evidence type="ECO:0000313" key="1">
    <source>
        <dbReference type="EMBL" id="KAJ9560982.1"/>
    </source>
</evidence>
<dbReference type="AlphaFoldDB" id="A0AA38U0H2"/>
<dbReference type="Pfam" id="PF04827">
    <property type="entry name" value="Plant_tran"/>
    <property type="match status" value="1"/>
</dbReference>
<organism evidence="1 2">
    <name type="scientific">Centaurea solstitialis</name>
    <name type="common">yellow star-thistle</name>
    <dbReference type="NCBI Taxonomy" id="347529"/>
    <lineage>
        <taxon>Eukaryota</taxon>
        <taxon>Viridiplantae</taxon>
        <taxon>Streptophyta</taxon>
        <taxon>Embryophyta</taxon>
        <taxon>Tracheophyta</taxon>
        <taxon>Spermatophyta</taxon>
        <taxon>Magnoliopsida</taxon>
        <taxon>eudicotyledons</taxon>
        <taxon>Gunneridae</taxon>
        <taxon>Pentapetalae</taxon>
        <taxon>asterids</taxon>
        <taxon>campanulids</taxon>
        <taxon>Asterales</taxon>
        <taxon>Asteraceae</taxon>
        <taxon>Carduoideae</taxon>
        <taxon>Cardueae</taxon>
        <taxon>Centaureinae</taxon>
        <taxon>Centaurea</taxon>
    </lineage>
</organism>
<accession>A0AA38U0H2</accession>
<sequence>MPKLKIQNLNVETNFFHRNQHSKDQEQVQSWDARGLKRFSSLQKCPSAIQQLAYGSAADSIDKHLRMGETTAMDFLNYSFQGATNDIIVVNQSPIFNDLFEDIAPDSSFSVNGTHYKLGYYLADGIYLDTLADERRIEFKKRQESARKDNERAFAVLQEKWHIFSTPARVWTHKKLMDIMYTCVILHKMIREDEGFSHYNFDETEVLTEDIGTTISEEN</sequence>
<proteinExistence type="predicted"/>
<dbReference type="PANTHER" id="PTHR47150:SF4">
    <property type="entry name" value="HARBINGER TRANSPOSASE-DERIVED PROTEIN-RELATED"/>
    <property type="match status" value="1"/>
</dbReference>
<protein>
    <submittedName>
        <fullName evidence="1">Uncharacterized protein</fullName>
    </submittedName>
</protein>
<name>A0AA38U0H2_9ASTR</name>
<reference evidence="1" key="1">
    <citation type="submission" date="2023-03" db="EMBL/GenBank/DDBJ databases">
        <title>Chromosome-scale reference genome and RAD-based genetic map of yellow starthistle (Centaurea solstitialis) reveal putative structural variation and QTLs associated with invader traits.</title>
        <authorList>
            <person name="Reatini B."/>
            <person name="Cang F.A."/>
            <person name="Jiang Q."/>
            <person name="Mckibben M.T.W."/>
            <person name="Barker M.S."/>
            <person name="Rieseberg L.H."/>
            <person name="Dlugosch K.M."/>
        </authorList>
    </citation>
    <scope>NUCLEOTIDE SEQUENCE</scope>
    <source>
        <strain evidence="1">CAN-66</strain>
        <tissue evidence="1">Leaf</tissue>
    </source>
</reference>
<keyword evidence="2" id="KW-1185">Reference proteome</keyword>
<comment type="caution">
    <text evidence="1">The sequence shown here is derived from an EMBL/GenBank/DDBJ whole genome shotgun (WGS) entry which is preliminary data.</text>
</comment>
<evidence type="ECO:0000313" key="2">
    <source>
        <dbReference type="Proteomes" id="UP001172457"/>
    </source>
</evidence>
<dbReference type="EMBL" id="JARYMX010000002">
    <property type="protein sequence ID" value="KAJ9560982.1"/>
    <property type="molecule type" value="Genomic_DNA"/>
</dbReference>
<dbReference type="Proteomes" id="UP001172457">
    <property type="component" value="Chromosome 2"/>
</dbReference>